<organism evidence="6 7">
    <name type="scientific">Trinickia soli</name>
    <dbReference type="NCBI Taxonomy" id="380675"/>
    <lineage>
        <taxon>Bacteria</taxon>
        <taxon>Pseudomonadati</taxon>
        <taxon>Pseudomonadota</taxon>
        <taxon>Betaproteobacteria</taxon>
        <taxon>Burkholderiales</taxon>
        <taxon>Burkholderiaceae</taxon>
        <taxon>Trinickia</taxon>
    </lineage>
</organism>
<evidence type="ECO:0000256" key="1">
    <source>
        <dbReference type="ARBA" id="ARBA00010333"/>
    </source>
</evidence>
<feature type="signal peptide" evidence="4">
    <location>
        <begin position="1"/>
        <end position="28"/>
    </location>
</feature>
<sequence>MKVSSILTAAMTLAGVYAGLGLTTVASADTASRLDRIKETRTITLGYPTTSLPFAYLDNAHQPVGYSVEICQRIAARLKSALGLADLKIRYLPVTSATRLPLLANGTIDLECGNTTNTVERQKLVSFAPTTYIAKVVLMARKDSGLDVNVPAAFSGKTVTSLAGGLDLQVIQQISSQQHLNISVLPVNDAAASFIAVKTGRAMAVSTDDGLAYGLVATADRPQDYVIGTKAMLLAPYGIVEPKDDPRFKKVVDGAVLDLMKSRQIYTIYDKWFNAPVPPNGINLKYPMSAELKRAIEHPSDSGDPAAYQ</sequence>
<dbReference type="InterPro" id="IPR051455">
    <property type="entry name" value="Bact_solute-bind_prot3"/>
</dbReference>
<accession>A0A2N7W9L9</accession>
<keyword evidence="2" id="KW-0813">Transport</keyword>
<comment type="similarity">
    <text evidence="1">Belongs to the bacterial solute-binding protein 3 family.</text>
</comment>
<dbReference type="PANTHER" id="PTHR30085">
    <property type="entry name" value="AMINO ACID ABC TRANSPORTER PERMEASE"/>
    <property type="match status" value="1"/>
</dbReference>
<evidence type="ECO:0000313" key="6">
    <source>
        <dbReference type="EMBL" id="PMS26101.1"/>
    </source>
</evidence>
<dbReference type="RefSeq" id="WP_102609201.1">
    <property type="nucleotide sequence ID" value="NZ_CADIKD010000008.1"/>
</dbReference>
<dbReference type="SUPFAM" id="SSF53850">
    <property type="entry name" value="Periplasmic binding protein-like II"/>
    <property type="match status" value="1"/>
</dbReference>
<dbReference type="InterPro" id="IPR001638">
    <property type="entry name" value="Solute-binding_3/MltF_N"/>
</dbReference>
<dbReference type="Proteomes" id="UP000235347">
    <property type="component" value="Unassembled WGS sequence"/>
</dbReference>
<keyword evidence="7" id="KW-1185">Reference proteome</keyword>
<dbReference type="AlphaFoldDB" id="A0A2N7W9L9"/>
<feature type="domain" description="Solute-binding protein family 3/N-terminal" evidence="5">
    <location>
        <begin position="42"/>
        <end position="276"/>
    </location>
</feature>
<dbReference type="PANTHER" id="PTHR30085:SF2">
    <property type="entry name" value="GLUTAMATE_ASPARTATE IMPORT SOLUTE-BINDING PROTEIN"/>
    <property type="match status" value="1"/>
</dbReference>
<dbReference type="GO" id="GO:0006865">
    <property type="term" value="P:amino acid transport"/>
    <property type="evidence" value="ECO:0007669"/>
    <property type="project" value="TreeGrafter"/>
</dbReference>
<keyword evidence="3 4" id="KW-0732">Signal</keyword>
<reference evidence="6 7" key="1">
    <citation type="submission" date="2018-01" db="EMBL/GenBank/DDBJ databases">
        <title>Whole genome analyses suggest that Burkholderia sensu lato contains two further novel genera in the rhizoxinica-symbiotica group Mycetohabitans gen. nov., and Trinickia gen. nov.: implications for the evolution of diazotrophy and nodulation in the Burkholderiaceae.</title>
        <authorList>
            <person name="Estrada-de los Santos P."/>
            <person name="Palmer M."/>
            <person name="Chavez-Ramirez B."/>
            <person name="Beukes C."/>
            <person name="Steenkamp E.T."/>
            <person name="Hirsch A.M."/>
            <person name="Manyaka P."/>
            <person name="Maluk M."/>
            <person name="Lafos M."/>
            <person name="Crook M."/>
            <person name="Gross E."/>
            <person name="Simon M.F."/>
            <person name="Bueno dos Reis Junior F."/>
            <person name="Poole P.S."/>
            <person name="Venter S.N."/>
            <person name="James E.K."/>
        </authorList>
    </citation>
    <scope>NUCLEOTIDE SEQUENCE [LARGE SCALE GENOMIC DNA]</scope>
    <source>
        <strain evidence="6 7">GP25-8</strain>
    </source>
</reference>
<feature type="chain" id="PRO_5014653331" evidence="4">
    <location>
        <begin position="29"/>
        <end position="309"/>
    </location>
</feature>
<protein>
    <submittedName>
        <fullName evidence="6">Amino acid ABC transporter substrate-binding protein</fullName>
    </submittedName>
</protein>
<dbReference type="GO" id="GO:0005576">
    <property type="term" value="C:extracellular region"/>
    <property type="evidence" value="ECO:0007669"/>
    <property type="project" value="TreeGrafter"/>
</dbReference>
<proteinExistence type="inferred from homology"/>
<evidence type="ECO:0000313" key="7">
    <source>
        <dbReference type="Proteomes" id="UP000235347"/>
    </source>
</evidence>
<dbReference type="EMBL" id="PNYB01000005">
    <property type="protein sequence ID" value="PMS26101.1"/>
    <property type="molecule type" value="Genomic_DNA"/>
</dbReference>
<evidence type="ECO:0000256" key="3">
    <source>
        <dbReference type="ARBA" id="ARBA00022729"/>
    </source>
</evidence>
<gene>
    <name evidence="6" type="ORF">C0Z19_07590</name>
</gene>
<dbReference type="SMART" id="SM00062">
    <property type="entry name" value="PBPb"/>
    <property type="match status" value="1"/>
</dbReference>
<name>A0A2N7W9L9_9BURK</name>
<dbReference type="CDD" id="cd13688">
    <property type="entry name" value="PBP2_GltI_DEBP"/>
    <property type="match status" value="1"/>
</dbReference>
<dbReference type="Pfam" id="PF00497">
    <property type="entry name" value="SBP_bac_3"/>
    <property type="match status" value="1"/>
</dbReference>
<evidence type="ECO:0000256" key="4">
    <source>
        <dbReference type="SAM" id="SignalP"/>
    </source>
</evidence>
<comment type="caution">
    <text evidence="6">The sequence shown here is derived from an EMBL/GenBank/DDBJ whole genome shotgun (WGS) entry which is preliminary data.</text>
</comment>
<dbReference type="GO" id="GO:0030288">
    <property type="term" value="C:outer membrane-bounded periplasmic space"/>
    <property type="evidence" value="ECO:0007669"/>
    <property type="project" value="TreeGrafter"/>
</dbReference>
<evidence type="ECO:0000256" key="2">
    <source>
        <dbReference type="ARBA" id="ARBA00022448"/>
    </source>
</evidence>
<evidence type="ECO:0000259" key="5">
    <source>
        <dbReference type="SMART" id="SM00062"/>
    </source>
</evidence>
<dbReference type="Gene3D" id="3.40.190.10">
    <property type="entry name" value="Periplasmic binding protein-like II"/>
    <property type="match status" value="2"/>
</dbReference>